<protein>
    <submittedName>
        <fullName evidence="2">Uncharacterized protein</fullName>
    </submittedName>
</protein>
<gene>
    <name evidence="2" type="ORF">G7070_03370</name>
</gene>
<keyword evidence="1" id="KW-1133">Transmembrane helix</keyword>
<accession>A0A6G7Y4D6</accession>
<keyword evidence="3" id="KW-1185">Reference proteome</keyword>
<dbReference type="AlphaFoldDB" id="A0A6G7Y4D6"/>
<proteinExistence type="predicted"/>
<keyword evidence="1" id="KW-0472">Membrane</keyword>
<reference evidence="2 3" key="1">
    <citation type="submission" date="2020-03" db="EMBL/GenBank/DDBJ databases">
        <title>Propioniciclava sp. nov., isolated from Hydrophilus acuminatus.</title>
        <authorList>
            <person name="Hyun D.-W."/>
            <person name="Bae J.-W."/>
        </authorList>
    </citation>
    <scope>NUCLEOTIDE SEQUENCE [LARGE SCALE GENOMIC DNA]</scope>
    <source>
        <strain evidence="2 3">HDW11</strain>
    </source>
</reference>
<keyword evidence="1" id="KW-0812">Transmembrane</keyword>
<evidence type="ECO:0000313" key="3">
    <source>
        <dbReference type="Proteomes" id="UP000501058"/>
    </source>
</evidence>
<feature type="transmembrane region" description="Helical" evidence="1">
    <location>
        <begin position="38"/>
        <end position="65"/>
    </location>
</feature>
<dbReference type="RefSeq" id="WP_166231960.1">
    <property type="nucleotide sequence ID" value="NZ_CP049865.1"/>
</dbReference>
<organism evidence="2 3">
    <name type="scientific">Propioniciclava coleopterorum</name>
    <dbReference type="NCBI Taxonomy" id="2714937"/>
    <lineage>
        <taxon>Bacteria</taxon>
        <taxon>Bacillati</taxon>
        <taxon>Actinomycetota</taxon>
        <taxon>Actinomycetes</taxon>
        <taxon>Propionibacteriales</taxon>
        <taxon>Propionibacteriaceae</taxon>
        <taxon>Propioniciclava</taxon>
    </lineage>
</organism>
<dbReference type="Proteomes" id="UP000501058">
    <property type="component" value="Chromosome"/>
</dbReference>
<evidence type="ECO:0000313" key="2">
    <source>
        <dbReference type="EMBL" id="QIK71498.1"/>
    </source>
</evidence>
<evidence type="ECO:0000256" key="1">
    <source>
        <dbReference type="SAM" id="Phobius"/>
    </source>
</evidence>
<sequence>MRWQTAKGVDFGVPMMATAAGAMPPTLILNLLRGFDVVTLITVPILLGLDPIWSLALALVVALFLRSGFNTEELQEQAKEQKELLAAEKAKRVN</sequence>
<dbReference type="EMBL" id="CP049865">
    <property type="protein sequence ID" value="QIK71498.1"/>
    <property type="molecule type" value="Genomic_DNA"/>
</dbReference>
<feature type="transmembrane region" description="Helical" evidence="1">
    <location>
        <begin position="12"/>
        <end position="32"/>
    </location>
</feature>
<name>A0A6G7Y4D6_9ACTN</name>
<dbReference type="KEGG" id="prv:G7070_03370"/>